<dbReference type="PANTHER" id="PTHR35024">
    <property type="entry name" value="HYPOTHETICAL CYTOSOLIC PROTEIN"/>
    <property type="match status" value="1"/>
</dbReference>
<evidence type="ECO:0000313" key="1">
    <source>
        <dbReference type="EMBL" id="KAJ8609700.1"/>
    </source>
</evidence>
<reference evidence="1" key="1">
    <citation type="submission" date="2023-01" db="EMBL/GenBank/DDBJ databases">
        <title>Metagenome sequencing of chrysophaentin producing Chrysophaeum taylorii.</title>
        <authorList>
            <person name="Davison J."/>
            <person name="Bewley C."/>
        </authorList>
    </citation>
    <scope>NUCLEOTIDE SEQUENCE</scope>
    <source>
        <strain evidence="1">NIES-1699</strain>
    </source>
</reference>
<dbReference type="Proteomes" id="UP001230188">
    <property type="component" value="Unassembled WGS sequence"/>
</dbReference>
<keyword evidence="2" id="KW-1185">Reference proteome</keyword>
<dbReference type="AlphaFoldDB" id="A0AAD7UMA3"/>
<gene>
    <name evidence="1" type="ORF">CTAYLR_008436</name>
</gene>
<proteinExistence type="predicted"/>
<organism evidence="1 2">
    <name type="scientific">Chrysophaeum taylorii</name>
    <dbReference type="NCBI Taxonomy" id="2483200"/>
    <lineage>
        <taxon>Eukaryota</taxon>
        <taxon>Sar</taxon>
        <taxon>Stramenopiles</taxon>
        <taxon>Ochrophyta</taxon>
        <taxon>Pelagophyceae</taxon>
        <taxon>Pelagomonadales</taxon>
        <taxon>Pelagomonadaceae</taxon>
        <taxon>Chrysophaeum</taxon>
    </lineage>
</organism>
<dbReference type="InterPro" id="IPR007607">
    <property type="entry name" value="BacA/B"/>
</dbReference>
<evidence type="ECO:0000313" key="2">
    <source>
        <dbReference type="Proteomes" id="UP001230188"/>
    </source>
</evidence>
<comment type="caution">
    <text evidence="1">The sequence shown here is derived from an EMBL/GenBank/DDBJ whole genome shotgun (WGS) entry which is preliminary data.</text>
</comment>
<sequence length="122" mass="12793">MEEFQEDTVADVTISRGVAMKGELSFPKLLRVEGTFQGSLHCGGGDIIVADGGVLESNVATDGGYLLIEGKLVGDVQARRVQVAKTGHVFGNVTCNSFIVAPGAVVIGDCQVRPEPPEKHLA</sequence>
<name>A0AAD7UMA3_9STRA</name>
<evidence type="ECO:0008006" key="3">
    <source>
        <dbReference type="Google" id="ProtNLM"/>
    </source>
</evidence>
<dbReference type="EMBL" id="JAQMWT010000134">
    <property type="protein sequence ID" value="KAJ8609700.1"/>
    <property type="molecule type" value="Genomic_DNA"/>
</dbReference>
<protein>
    <recommendedName>
        <fullName evidence="3">Polymer-forming cytoskeletal protein</fullName>
    </recommendedName>
</protein>
<accession>A0AAD7UMA3</accession>
<dbReference type="Pfam" id="PF04519">
    <property type="entry name" value="Bactofilin"/>
    <property type="match status" value="1"/>
</dbReference>
<dbReference type="PANTHER" id="PTHR35024:SF4">
    <property type="entry name" value="POLYMER-FORMING CYTOSKELETAL PROTEIN"/>
    <property type="match status" value="1"/>
</dbReference>